<comment type="caution">
    <text evidence="1">The sequence shown here is derived from an EMBL/GenBank/DDBJ whole genome shotgun (WGS) entry which is preliminary data.</text>
</comment>
<evidence type="ECO:0000313" key="1">
    <source>
        <dbReference type="EMBL" id="MSB19932.1"/>
    </source>
</evidence>
<gene>
    <name evidence="1" type="ORF">GKE97_10425</name>
</gene>
<protein>
    <submittedName>
        <fullName evidence="1">Uncharacterized protein</fullName>
    </submittedName>
</protein>
<sequence length="197" mass="22412">MLIITNWKALNINIDNDLTHEVKNGRLEDLFNVEDLGLDKEDLKQLKDGIVPQSVYRQILDALSSGFNDCASDPESYLYTSDFDVDQFTLGFKDSDKLIAEVDRILPGIKRGLVNSLSKVYIPGMDPAGIKEDTPDTYDLQKAARALDNSWHSYSEWGTYLENGCGYAYFSVFPDPGQMRDIHERPEDYLLVEIYVK</sequence>
<reference evidence="1 2" key="1">
    <citation type="journal article" date="2019" name="Nat. Med.">
        <title>A library of human gut bacterial isolates paired with longitudinal multiomics data enables mechanistic microbiome research.</title>
        <authorList>
            <person name="Poyet M."/>
            <person name="Groussin M."/>
            <person name="Gibbons S.M."/>
            <person name="Avila-Pacheco J."/>
            <person name="Jiang X."/>
            <person name="Kearney S.M."/>
            <person name="Perrotta A.R."/>
            <person name="Berdy B."/>
            <person name="Zhao S."/>
            <person name="Lieberman T.D."/>
            <person name="Swanson P.K."/>
            <person name="Smith M."/>
            <person name="Roesemann S."/>
            <person name="Alexander J.E."/>
            <person name="Rich S.A."/>
            <person name="Livny J."/>
            <person name="Vlamakis H."/>
            <person name="Clish C."/>
            <person name="Bullock K."/>
            <person name="Deik A."/>
            <person name="Scott J."/>
            <person name="Pierce K.A."/>
            <person name="Xavier R.J."/>
            <person name="Alm E.J."/>
        </authorList>
    </citation>
    <scope>NUCLEOTIDE SEQUENCE [LARGE SCALE GENOMIC DNA]</scope>
    <source>
        <strain evidence="1 2">BIOML-A2</strain>
    </source>
</reference>
<dbReference type="EMBL" id="WKPR01000009">
    <property type="protein sequence ID" value="MSB19932.1"/>
    <property type="molecule type" value="Genomic_DNA"/>
</dbReference>
<dbReference type="AlphaFoldDB" id="A0A6I2R9E8"/>
<proteinExistence type="predicted"/>
<evidence type="ECO:0000313" key="2">
    <source>
        <dbReference type="Proteomes" id="UP000434475"/>
    </source>
</evidence>
<accession>A0A6I2R9E8</accession>
<organism evidence="1 2">
    <name type="scientific">Flavonifractor plautii</name>
    <name type="common">Fusobacterium plautii</name>
    <dbReference type="NCBI Taxonomy" id="292800"/>
    <lineage>
        <taxon>Bacteria</taxon>
        <taxon>Bacillati</taxon>
        <taxon>Bacillota</taxon>
        <taxon>Clostridia</taxon>
        <taxon>Eubacteriales</taxon>
        <taxon>Oscillospiraceae</taxon>
        <taxon>Flavonifractor</taxon>
    </lineage>
</organism>
<dbReference type="RefSeq" id="WP_172697659.1">
    <property type="nucleotide sequence ID" value="NZ_WKPR01000009.1"/>
</dbReference>
<name>A0A6I2R9E8_FLAPL</name>
<dbReference type="Proteomes" id="UP000434475">
    <property type="component" value="Unassembled WGS sequence"/>
</dbReference>